<evidence type="ECO:0000313" key="1">
    <source>
        <dbReference type="EMBL" id="MEJ5975548.1"/>
    </source>
</evidence>
<reference evidence="1 2" key="1">
    <citation type="submission" date="2024-03" db="EMBL/GenBank/DDBJ databases">
        <authorList>
            <person name="Jo J.-H."/>
        </authorList>
    </citation>
    <scope>NUCLEOTIDE SEQUENCE [LARGE SCALE GENOMIC DNA]</scope>
    <source>
        <strain evidence="1 2">PS1R-30</strain>
    </source>
</reference>
<accession>A0ABU8RRB9</accession>
<dbReference type="SUPFAM" id="SSF88713">
    <property type="entry name" value="Glycoside hydrolase/deacetylase"/>
    <property type="match status" value="1"/>
</dbReference>
<protein>
    <submittedName>
        <fullName evidence="1">Polysaccharide deacetylase family protein</fullName>
    </submittedName>
</protein>
<sequence length="342" mass="37564">MVSSVSPEVSPEVGIVAPPRQPDFVRFPAGAPRFLVTIDTEEEFDWSRPPRREGHGLETIGQFARFVEFCEGFGVVPVFLIDHPIATAPETAAALGPALAAGKAEVGIHLHPWVNPPFVEEVSEFNSFAGNLPFEIEREKFLALHATIRTNLGVAPLIYRAGRYGVGPNSAAILREAGVVIDTSVRSLYEYTAIGGPDFRQHPRRPYWLGGERRLVEAPVTAMFTGCLRRWGQTLYPLLGRVPRLLGALARGGLLERIPLSPEGTTVAEGIRAIDAALDDDLPLLVFSFHSPSLAPGHTPYVRDAADLETFYAWWRQIFAHLERRGVAPTTVQEFTRSLALA</sequence>
<name>A0ABU8RRB9_9SPHN</name>
<dbReference type="CDD" id="cd10935">
    <property type="entry name" value="CE4_WalW"/>
    <property type="match status" value="1"/>
</dbReference>
<dbReference type="Gene3D" id="3.20.20.370">
    <property type="entry name" value="Glycoside hydrolase/deacetylase"/>
    <property type="match status" value="1"/>
</dbReference>
<dbReference type="EMBL" id="JBBHJZ010000001">
    <property type="protein sequence ID" value="MEJ5975548.1"/>
    <property type="molecule type" value="Genomic_DNA"/>
</dbReference>
<organism evidence="1 2">
    <name type="scientific">Novosphingobium anseongense</name>
    <dbReference type="NCBI Taxonomy" id="3133436"/>
    <lineage>
        <taxon>Bacteria</taxon>
        <taxon>Pseudomonadati</taxon>
        <taxon>Pseudomonadota</taxon>
        <taxon>Alphaproteobacteria</taxon>
        <taxon>Sphingomonadales</taxon>
        <taxon>Sphingomonadaceae</taxon>
        <taxon>Novosphingobium</taxon>
    </lineage>
</organism>
<comment type="caution">
    <text evidence="1">The sequence shown here is derived from an EMBL/GenBank/DDBJ whole genome shotgun (WGS) entry which is preliminary data.</text>
</comment>
<keyword evidence="2" id="KW-1185">Reference proteome</keyword>
<dbReference type="RefSeq" id="WP_339585490.1">
    <property type="nucleotide sequence ID" value="NZ_JBBHJZ010000001.1"/>
</dbReference>
<dbReference type="Proteomes" id="UP001361239">
    <property type="component" value="Unassembled WGS sequence"/>
</dbReference>
<dbReference type="InterPro" id="IPR011330">
    <property type="entry name" value="Glyco_hydro/deAcase_b/a-brl"/>
</dbReference>
<gene>
    <name evidence="1" type="ORF">WG901_02790</name>
</gene>
<evidence type="ECO:0000313" key="2">
    <source>
        <dbReference type="Proteomes" id="UP001361239"/>
    </source>
</evidence>
<proteinExistence type="predicted"/>